<dbReference type="InterPro" id="IPR013766">
    <property type="entry name" value="Thioredoxin_domain"/>
</dbReference>
<dbReference type="GO" id="GO:0046872">
    <property type="term" value="F:metal ion binding"/>
    <property type="evidence" value="ECO:0007669"/>
    <property type="project" value="UniProtKB-KW"/>
</dbReference>
<evidence type="ECO:0000313" key="10">
    <source>
        <dbReference type="Proteomes" id="UP000053586"/>
    </source>
</evidence>
<evidence type="ECO:0000256" key="1">
    <source>
        <dbReference type="ARBA" id="ARBA00008987"/>
    </source>
</evidence>
<name>H5T7J6_9ALTE</name>
<dbReference type="RefSeq" id="WP_006002338.1">
    <property type="nucleotide sequence ID" value="NZ_BAET01000002.1"/>
</dbReference>
<keyword evidence="4" id="KW-0249">Electron transport</keyword>
<dbReference type="Pfam" id="PF00085">
    <property type="entry name" value="Thioredoxin"/>
    <property type="match status" value="1"/>
</dbReference>
<evidence type="ECO:0000313" key="9">
    <source>
        <dbReference type="EMBL" id="GAB54273.1"/>
    </source>
</evidence>
<dbReference type="CDD" id="cd02947">
    <property type="entry name" value="TRX_family"/>
    <property type="match status" value="1"/>
</dbReference>
<comment type="similarity">
    <text evidence="1">Belongs to the thioredoxin family.</text>
</comment>
<dbReference type="EMBL" id="BAET01000002">
    <property type="protein sequence ID" value="GAB54273.1"/>
    <property type="molecule type" value="Genomic_DNA"/>
</dbReference>
<proteinExistence type="inferred from homology"/>
<keyword evidence="6" id="KW-0676">Redox-active center</keyword>
<comment type="caution">
    <text evidence="9">The sequence shown here is derived from an EMBL/GenBank/DDBJ whole genome shotgun (WGS) entry which is preliminary data.</text>
</comment>
<gene>
    <name evidence="9" type="primary">trxC</name>
    <name evidence="9" type="ORF">GPUN_0119</name>
</gene>
<dbReference type="PANTHER" id="PTHR45663">
    <property type="entry name" value="GEO12009P1"/>
    <property type="match status" value="1"/>
</dbReference>
<accession>H5T7J6</accession>
<dbReference type="PANTHER" id="PTHR45663:SF11">
    <property type="entry name" value="GEO12009P1"/>
    <property type="match status" value="1"/>
</dbReference>
<dbReference type="PROSITE" id="PS51352">
    <property type="entry name" value="THIOREDOXIN_2"/>
    <property type="match status" value="1"/>
</dbReference>
<evidence type="ECO:0000256" key="4">
    <source>
        <dbReference type="ARBA" id="ARBA00022982"/>
    </source>
</evidence>
<keyword evidence="2" id="KW-0813">Transport</keyword>
<keyword evidence="3" id="KW-0479">Metal-binding</keyword>
<dbReference type="Pfam" id="PF21352">
    <property type="entry name" value="Zn_ribbon_Thio2"/>
    <property type="match status" value="1"/>
</dbReference>
<dbReference type="InterPro" id="IPR036249">
    <property type="entry name" value="Thioredoxin-like_sf"/>
</dbReference>
<evidence type="ECO:0000256" key="7">
    <source>
        <dbReference type="NCBIfam" id="TIGR01068"/>
    </source>
</evidence>
<keyword evidence="10" id="KW-1185">Reference proteome</keyword>
<dbReference type="GO" id="GO:0015035">
    <property type="term" value="F:protein-disulfide reductase activity"/>
    <property type="evidence" value="ECO:0007669"/>
    <property type="project" value="UniProtKB-UniRule"/>
</dbReference>
<dbReference type="STRING" id="56804.BAE46_03910"/>
<dbReference type="GO" id="GO:0005737">
    <property type="term" value="C:cytoplasm"/>
    <property type="evidence" value="ECO:0007669"/>
    <property type="project" value="TreeGrafter"/>
</dbReference>
<dbReference type="PROSITE" id="PS00194">
    <property type="entry name" value="THIOREDOXIN_1"/>
    <property type="match status" value="1"/>
</dbReference>
<protein>
    <recommendedName>
        <fullName evidence="7">Thioredoxin</fullName>
    </recommendedName>
</protein>
<evidence type="ECO:0000256" key="6">
    <source>
        <dbReference type="ARBA" id="ARBA00023284"/>
    </source>
</evidence>
<sequence>MHIVCSSCAAINRIPQGKTTAEANCGKCKKPVYSSQPVNLDDDSFDRYIEKNDLPIIVDFWADWCGPCKAMAPTFTKVAAESTDLLFAKLDTQHAEKTGTQVRIRSIPTLIFFHKGVEIERISGALNEHQLKQFIVQCVDKL</sequence>
<dbReference type="Gene3D" id="3.40.30.10">
    <property type="entry name" value="Glutaredoxin"/>
    <property type="match status" value="1"/>
</dbReference>
<keyword evidence="9" id="KW-0560">Oxidoreductase</keyword>
<organism evidence="9 10">
    <name type="scientific">Glaciecola punicea ACAM 611</name>
    <dbReference type="NCBI Taxonomy" id="1121923"/>
    <lineage>
        <taxon>Bacteria</taxon>
        <taxon>Pseudomonadati</taxon>
        <taxon>Pseudomonadota</taxon>
        <taxon>Gammaproteobacteria</taxon>
        <taxon>Alteromonadales</taxon>
        <taxon>Alteromonadaceae</taxon>
        <taxon>Glaciecola</taxon>
    </lineage>
</organism>
<dbReference type="AlphaFoldDB" id="H5T7J6"/>
<evidence type="ECO:0000259" key="8">
    <source>
        <dbReference type="PROSITE" id="PS51352"/>
    </source>
</evidence>
<dbReference type="Proteomes" id="UP000053586">
    <property type="component" value="Unassembled WGS sequence"/>
</dbReference>
<dbReference type="OrthoDB" id="9790390at2"/>
<dbReference type="PRINTS" id="PR00421">
    <property type="entry name" value="THIOREDOXIN"/>
</dbReference>
<dbReference type="NCBIfam" id="TIGR01068">
    <property type="entry name" value="thioredoxin"/>
    <property type="match status" value="1"/>
</dbReference>
<dbReference type="NCBIfam" id="NF008229">
    <property type="entry name" value="PRK10996.1"/>
    <property type="match status" value="1"/>
</dbReference>
<dbReference type="Gene3D" id="2.30.30.380">
    <property type="entry name" value="Zn-finger domain of Sec23/24"/>
    <property type="match status" value="1"/>
</dbReference>
<dbReference type="InterPro" id="IPR005746">
    <property type="entry name" value="Thioredoxin"/>
</dbReference>
<dbReference type="InterPro" id="IPR017937">
    <property type="entry name" value="Thioredoxin_CS"/>
</dbReference>
<evidence type="ECO:0000256" key="5">
    <source>
        <dbReference type="ARBA" id="ARBA00023157"/>
    </source>
</evidence>
<reference evidence="9 10" key="1">
    <citation type="journal article" date="2012" name="J. Bacteriol.">
        <title>Genome sequence of proteorhodopsin-containing sea ice bacterium Glaciecola punicea ACAM 611T.</title>
        <authorList>
            <person name="Qin Q.-L."/>
            <person name="Xie B.-B."/>
            <person name="Shu Y.-L."/>
            <person name="Rong J.-C."/>
            <person name="Zhao D.-L."/>
            <person name="Zhang X.-Y."/>
            <person name="Chen X.-L."/>
            <person name="Zhou B.-C."/>
            <person name="Zhanga Y.-Z."/>
        </authorList>
    </citation>
    <scope>NUCLEOTIDE SEQUENCE [LARGE SCALE GENOMIC DNA]</scope>
    <source>
        <strain evidence="9 10">ACAM 611</strain>
    </source>
</reference>
<feature type="domain" description="Thioredoxin" evidence="8">
    <location>
        <begin position="14"/>
        <end position="140"/>
    </location>
</feature>
<evidence type="ECO:0000256" key="3">
    <source>
        <dbReference type="ARBA" id="ARBA00022723"/>
    </source>
</evidence>
<reference evidence="9 10" key="2">
    <citation type="journal article" date="2017" name="Antonie Van Leeuwenhoek">
        <title>Rhizobium rhizosphaerae sp. nov., a novel species isolated from rice rhizosphere.</title>
        <authorList>
            <person name="Zhao J.J."/>
            <person name="Zhang J."/>
            <person name="Zhang R.J."/>
            <person name="Zhang C.W."/>
            <person name="Yin H.Q."/>
            <person name="Zhang X.X."/>
        </authorList>
    </citation>
    <scope>NUCLEOTIDE SEQUENCE [LARGE SCALE GENOMIC DNA]</scope>
    <source>
        <strain evidence="9 10">ACAM 611</strain>
    </source>
</reference>
<dbReference type="SUPFAM" id="SSF52833">
    <property type="entry name" value="Thioredoxin-like"/>
    <property type="match status" value="1"/>
</dbReference>
<evidence type="ECO:0000256" key="2">
    <source>
        <dbReference type="ARBA" id="ARBA00022448"/>
    </source>
</evidence>
<keyword evidence="5" id="KW-1015">Disulfide bond</keyword>
<dbReference type="eggNOG" id="COG3118">
    <property type="taxonomic scope" value="Bacteria"/>
</dbReference>
<dbReference type="InterPro" id="IPR049299">
    <property type="entry name" value="Thio2_N"/>
</dbReference>